<dbReference type="EMBL" id="JAWQEG010000286">
    <property type="protein sequence ID" value="KAK3892124.1"/>
    <property type="molecule type" value="Genomic_DNA"/>
</dbReference>
<dbReference type="InterPro" id="IPR052055">
    <property type="entry name" value="Hepadnavirus_pol/RT"/>
</dbReference>
<organism evidence="2 3">
    <name type="scientific">Petrolisthes cinctipes</name>
    <name type="common">Flat porcelain crab</name>
    <dbReference type="NCBI Taxonomy" id="88211"/>
    <lineage>
        <taxon>Eukaryota</taxon>
        <taxon>Metazoa</taxon>
        <taxon>Ecdysozoa</taxon>
        <taxon>Arthropoda</taxon>
        <taxon>Crustacea</taxon>
        <taxon>Multicrustacea</taxon>
        <taxon>Malacostraca</taxon>
        <taxon>Eumalacostraca</taxon>
        <taxon>Eucarida</taxon>
        <taxon>Decapoda</taxon>
        <taxon>Pleocyemata</taxon>
        <taxon>Anomura</taxon>
        <taxon>Galatheoidea</taxon>
        <taxon>Porcellanidae</taxon>
        <taxon>Petrolisthes</taxon>
    </lineage>
</organism>
<feature type="compositionally biased region" description="Polar residues" evidence="1">
    <location>
        <begin position="180"/>
        <end position="194"/>
    </location>
</feature>
<dbReference type="SUPFAM" id="SSF53098">
    <property type="entry name" value="Ribonuclease H-like"/>
    <property type="match status" value="1"/>
</dbReference>
<sequence length="647" mass="72275">MDFTLEAATKALLYATEGSRPSLARYPPNKYRKIYAVSGHELKGKAAKLNTDLALALATKDTARDLAFALTNVKAMRREAILSHLPPVFKSATKVDLMKSAIDSAVLFDEDRVKETLRVADKTASISFQQAAARVLVKPRPATGTPLVECGSRSNTAVATSYHRFSVSSRRPDSSSNLRAPQSQKHTAGFSNTTRSKRIAKGAIEEAPATPGFYSHLFVVTKATGGFRPVLDLSSLNRYVTTTQFRMETSMIYLGMEIRSPLMKVFPTQWRIEKRHHQIQLFLSVQSPTTKVHSSSSRGETKGATLTILAVPVVEPTVLSRRLSNSLGQRNSRGSLVVASDHNLRVGQSLQLAHSDVCLYTDASNLGWGASVLHDSVSGLWTPHKRSLHINLLELRAVRLGLLHFREQVHGKTVAVFSDNTTALSYLAKEGGTRSGSLNAEAQTILQWAEDHAIQIVTQFVKGSSNVLADCLSRQDQIISTEWMLHQDICSQLWRLWSYPTVDLFATRLNFRLSNLVSPFRDPMAIATDAFLYNWDHQDLYASHPFPLVRKVINKLRAASCINLVLIAPFWPQKEWFPDLVQASVDFPRLLPHRRDLLLQPHVRRFHQALPMLQLAAWRLSSEFSVTEAIPPELRNSWRVLNVIPPL</sequence>
<feature type="compositionally biased region" description="Low complexity" evidence="1">
    <location>
        <begin position="165"/>
        <end position="179"/>
    </location>
</feature>
<dbReference type="PANTHER" id="PTHR33050:SF7">
    <property type="entry name" value="RIBONUCLEASE H"/>
    <property type="match status" value="1"/>
</dbReference>
<accession>A0AAE1GFJ0</accession>
<dbReference type="AlphaFoldDB" id="A0AAE1GFJ0"/>
<gene>
    <name evidence="2" type="ORF">Pcinc_004091</name>
</gene>
<proteinExistence type="predicted"/>
<evidence type="ECO:0000256" key="1">
    <source>
        <dbReference type="SAM" id="MobiDB-lite"/>
    </source>
</evidence>
<reference evidence="2" key="1">
    <citation type="submission" date="2023-10" db="EMBL/GenBank/DDBJ databases">
        <title>Genome assemblies of two species of porcelain crab, Petrolisthes cinctipes and Petrolisthes manimaculis (Anomura: Porcellanidae).</title>
        <authorList>
            <person name="Angst P."/>
        </authorList>
    </citation>
    <scope>NUCLEOTIDE SEQUENCE</scope>
    <source>
        <strain evidence="2">PB745_01</strain>
        <tissue evidence="2">Gill</tissue>
    </source>
</reference>
<dbReference type="Proteomes" id="UP001286313">
    <property type="component" value="Unassembled WGS sequence"/>
</dbReference>
<evidence type="ECO:0000313" key="3">
    <source>
        <dbReference type="Proteomes" id="UP001286313"/>
    </source>
</evidence>
<feature type="region of interest" description="Disordered" evidence="1">
    <location>
        <begin position="165"/>
        <end position="196"/>
    </location>
</feature>
<name>A0AAE1GFJ0_PETCI</name>
<dbReference type="InterPro" id="IPR012337">
    <property type="entry name" value="RNaseH-like_sf"/>
</dbReference>
<dbReference type="PANTHER" id="PTHR33050">
    <property type="entry name" value="REVERSE TRANSCRIPTASE DOMAIN-CONTAINING PROTEIN"/>
    <property type="match status" value="1"/>
</dbReference>
<keyword evidence="3" id="KW-1185">Reference proteome</keyword>
<dbReference type="CDD" id="cd09275">
    <property type="entry name" value="RNase_HI_RT_DIRS1"/>
    <property type="match status" value="1"/>
</dbReference>
<evidence type="ECO:0000313" key="2">
    <source>
        <dbReference type="EMBL" id="KAK3892124.1"/>
    </source>
</evidence>
<protein>
    <submittedName>
        <fullName evidence="2">Uncharacterized protein</fullName>
    </submittedName>
</protein>
<comment type="caution">
    <text evidence="2">The sequence shown here is derived from an EMBL/GenBank/DDBJ whole genome shotgun (WGS) entry which is preliminary data.</text>
</comment>